<feature type="domain" description="Thioesterase" evidence="3">
    <location>
        <begin position="89"/>
        <end position="170"/>
    </location>
</feature>
<name>A0A0D1YPW5_9PEZI</name>
<dbReference type="EMBL" id="KN847548">
    <property type="protein sequence ID" value="KIW02662.1"/>
    <property type="molecule type" value="Genomic_DNA"/>
</dbReference>
<dbReference type="OrthoDB" id="2831072at2759"/>
<dbReference type="AlphaFoldDB" id="A0A0D1YPW5"/>
<keyword evidence="5" id="KW-1185">Reference proteome</keyword>
<dbReference type="Pfam" id="PF03061">
    <property type="entry name" value="4HBT"/>
    <property type="match status" value="1"/>
</dbReference>
<organism evidence="4 5">
    <name type="scientific">Verruconis gallopava</name>
    <dbReference type="NCBI Taxonomy" id="253628"/>
    <lineage>
        <taxon>Eukaryota</taxon>
        <taxon>Fungi</taxon>
        <taxon>Dikarya</taxon>
        <taxon>Ascomycota</taxon>
        <taxon>Pezizomycotina</taxon>
        <taxon>Dothideomycetes</taxon>
        <taxon>Pleosporomycetidae</taxon>
        <taxon>Venturiales</taxon>
        <taxon>Sympoventuriaceae</taxon>
        <taxon>Verruconis</taxon>
    </lineage>
</organism>
<evidence type="ECO:0000256" key="2">
    <source>
        <dbReference type="ARBA" id="ARBA00022801"/>
    </source>
</evidence>
<dbReference type="STRING" id="253628.A0A0D1YPW5"/>
<keyword evidence="2" id="KW-0378">Hydrolase</keyword>
<accession>A0A0D1YPW5</accession>
<protein>
    <recommendedName>
        <fullName evidence="3">Thioesterase domain-containing protein</fullName>
    </recommendedName>
</protein>
<dbReference type="SUPFAM" id="SSF54637">
    <property type="entry name" value="Thioesterase/thiol ester dehydrase-isomerase"/>
    <property type="match status" value="1"/>
</dbReference>
<dbReference type="InterPro" id="IPR006683">
    <property type="entry name" value="Thioestr_dom"/>
</dbReference>
<dbReference type="InParanoid" id="A0A0D1YPW5"/>
<dbReference type="PANTHER" id="PTHR21660:SF1">
    <property type="entry name" value="ACYL-COENZYME A THIOESTERASE 13"/>
    <property type="match status" value="1"/>
</dbReference>
<dbReference type="GO" id="GO:0047617">
    <property type="term" value="F:fatty acyl-CoA hydrolase activity"/>
    <property type="evidence" value="ECO:0007669"/>
    <property type="project" value="InterPro"/>
</dbReference>
<dbReference type="CDD" id="cd03443">
    <property type="entry name" value="PaaI_thioesterase"/>
    <property type="match status" value="1"/>
</dbReference>
<dbReference type="PANTHER" id="PTHR21660">
    <property type="entry name" value="THIOESTERASE SUPERFAMILY MEMBER-RELATED"/>
    <property type="match status" value="1"/>
</dbReference>
<proteinExistence type="inferred from homology"/>
<gene>
    <name evidence="4" type="ORF">PV09_06099</name>
</gene>
<dbReference type="InterPro" id="IPR039298">
    <property type="entry name" value="ACOT13"/>
</dbReference>
<dbReference type="GeneID" id="27314072"/>
<evidence type="ECO:0000313" key="4">
    <source>
        <dbReference type="EMBL" id="KIW02662.1"/>
    </source>
</evidence>
<dbReference type="RefSeq" id="XP_016212531.1">
    <property type="nucleotide sequence ID" value="XM_016359695.1"/>
</dbReference>
<evidence type="ECO:0000313" key="5">
    <source>
        <dbReference type="Proteomes" id="UP000053259"/>
    </source>
</evidence>
<sequence>MPFFPLKTLRAKMSSVKDANGEETPIDWNDPYQRVKFFYEYNSPEADKCIDSLWRPHLKLVSVTVDAKDPTLCKTVFAFTVPPILSNAGGNLHGGAVAVIFDVCTSMTVAAAARDGFWDSGHVSRSLNCQYLRPVPTGGKVLIESEVVAMGKMLGQVRAEMRREEDGKVCYTCVHDKVQLGNREKL</sequence>
<dbReference type="HOGENOM" id="CLU_089876_1_1_1"/>
<evidence type="ECO:0000259" key="3">
    <source>
        <dbReference type="Pfam" id="PF03061"/>
    </source>
</evidence>
<evidence type="ECO:0000256" key="1">
    <source>
        <dbReference type="ARBA" id="ARBA00008324"/>
    </source>
</evidence>
<reference evidence="4 5" key="1">
    <citation type="submission" date="2015-01" db="EMBL/GenBank/DDBJ databases">
        <title>The Genome Sequence of Ochroconis gallopava CBS43764.</title>
        <authorList>
            <consortium name="The Broad Institute Genomics Platform"/>
            <person name="Cuomo C."/>
            <person name="de Hoog S."/>
            <person name="Gorbushina A."/>
            <person name="Stielow B."/>
            <person name="Teixiera M."/>
            <person name="Abouelleil A."/>
            <person name="Chapman S.B."/>
            <person name="Priest M."/>
            <person name="Young S.K."/>
            <person name="Wortman J."/>
            <person name="Nusbaum C."/>
            <person name="Birren B."/>
        </authorList>
    </citation>
    <scope>NUCLEOTIDE SEQUENCE [LARGE SCALE GENOMIC DNA]</scope>
    <source>
        <strain evidence="4 5">CBS 43764</strain>
    </source>
</reference>
<dbReference type="InterPro" id="IPR029069">
    <property type="entry name" value="HotDog_dom_sf"/>
</dbReference>
<comment type="similarity">
    <text evidence="1">Belongs to the thioesterase PaaI family.</text>
</comment>
<dbReference type="Gene3D" id="3.10.129.10">
    <property type="entry name" value="Hotdog Thioesterase"/>
    <property type="match status" value="1"/>
</dbReference>
<dbReference type="VEuPathDB" id="FungiDB:PV09_06099"/>
<dbReference type="Proteomes" id="UP000053259">
    <property type="component" value="Unassembled WGS sequence"/>
</dbReference>